<dbReference type="Proteomes" id="UP000292424">
    <property type="component" value="Chromosome"/>
</dbReference>
<dbReference type="RefSeq" id="WP_131331499.1">
    <property type="nucleotide sequence ID" value="NZ_CP044016.1"/>
</dbReference>
<name>A0A5P2G741_9BACT</name>
<proteinExistence type="predicted"/>
<organism evidence="2 3">
    <name type="scientific">Rhizosphaericola mali</name>
    <dbReference type="NCBI Taxonomy" id="2545455"/>
    <lineage>
        <taxon>Bacteria</taxon>
        <taxon>Pseudomonadati</taxon>
        <taxon>Bacteroidota</taxon>
        <taxon>Chitinophagia</taxon>
        <taxon>Chitinophagales</taxon>
        <taxon>Chitinophagaceae</taxon>
        <taxon>Rhizosphaericola</taxon>
    </lineage>
</organism>
<dbReference type="KEGG" id="arac:E0W69_018265"/>
<keyword evidence="3" id="KW-1185">Reference proteome</keyword>
<accession>A0A5P2G741</accession>
<evidence type="ECO:0000313" key="3">
    <source>
        <dbReference type="Proteomes" id="UP000292424"/>
    </source>
</evidence>
<keyword evidence="1" id="KW-1133">Transmembrane helix</keyword>
<evidence type="ECO:0000256" key="1">
    <source>
        <dbReference type="SAM" id="Phobius"/>
    </source>
</evidence>
<feature type="transmembrane region" description="Helical" evidence="1">
    <location>
        <begin position="48"/>
        <end position="67"/>
    </location>
</feature>
<reference evidence="2 3" key="1">
    <citation type="submission" date="2019-09" db="EMBL/GenBank/DDBJ databases">
        <title>Complete genome sequence of Arachidicoccus sp. B3-10 isolated from apple orchard soil.</title>
        <authorList>
            <person name="Kim H.S."/>
            <person name="Han K.-I."/>
            <person name="Suh M.K."/>
            <person name="Lee K.C."/>
            <person name="Eom M.K."/>
            <person name="Kim J.-S."/>
            <person name="Kang S.W."/>
            <person name="Sin Y."/>
            <person name="Lee J.-S."/>
        </authorList>
    </citation>
    <scope>NUCLEOTIDE SEQUENCE [LARGE SCALE GENOMIC DNA]</scope>
    <source>
        <strain evidence="2 3">B3-10</strain>
    </source>
</reference>
<gene>
    <name evidence="2" type="ORF">E0W69_018265</name>
</gene>
<protein>
    <submittedName>
        <fullName evidence="2">Uncharacterized protein</fullName>
    </submittedName>
</protein>
<dbReference type="EMBL" id="CP044016">
    <property type="protein sequence ID" value="QES90518.1"/>
    <property type="molecule type" value="Genomic_DNA"/>
</dbReference>
<feature type="transmembrane region" description="Helical" evidence="1">
    <location>
        <begin position="16"/>
        <end position="36"/>
    </location>
</feature>
<dbReference type="AlphaFoldDB" id="A0A5P2G741"/>
<keyword evidence="1" id="KW-0472">Membrane</keyword>
<evidence type="ECO:0000313" key="2">
    <source>
        <dbReference type="EMBL" id="QES90518.1"/>
    </source>
</evidence>
<sequence length="270" mass="31005">MKSLGTLISIHKGKKLYQIIYTIPIVILLLMCYPIGKVILNTSADNRFMLYVLLGMNTLLIVILLIFMRRSRPSFYFELFENGVRLVYNNVKKEPKEILFEDISNYWQYRLPLNNQYPNILVFEYNKKDLVGINTKFNASSAFIKKFIERFGEIHLSILKEAISNGGRIDFFLLPSTTPQTILAEDAFLPFIKNLTFSKISLDKFTLFDGEKAESISSISSAKINPVTRALTIFSTSGAVVFEYEYDLVSKPDLLLQMINFLTEKKTVIS</sequence>
<keyword evidence="1" id="KW-0812">Transmembrane</keyword>